<feature type="compositionally biased region" description="Basic and acidic residues" evidence="1">
    <location>
        <begin position="94"/>
        <end position="105"/>
    </location>
</feature>
<proteinExistence type="predicted"/>
<evidence type="ECO:0000313" key="3">
    <source>
        <dbReference type="EMBL" id="MDH2393660.1"/>
    </source>
</evidence>
<dbReference type="EMBL" id="JARWBG010000077">
    <property type="protein sequence ID" value="MDH2393660.1"/>
    <property type="molecule type" value="Genomic_DNA"/>
</dbReference>
<dbReference type="RefSeq" id="WP_279932963.1">
    <property type="nucleotide sequence ID" value="NZ_JARWBG010000077.1"/>
</dbReference>
<feature type="compositionally biased region" description="Low complexity" evidence="1">
    <location>
        <begin position="161"/>
        <end position="178"/>
    </location>
</feature>
<keyword evidence="2" id="KW-0812">Transmembrane</keyword>
<gene>
    <name evidence="3" type="ORF">QCN29_33855</name>
</gene>
<evidence type="ECO:0000313" key="4">
    <source>
        <dbReference type="Proteomes" id="UP001223144"/>
    </source>
</evidence>
<comment type="caution">
    <text evidence="3">The sequence shown here is derived from an EMBL/GenBank/DDBJ whole genome shotgun (WGS) entry which is preliminary data.</text>
</comment>
<keyword evidence="2" id="KW-1133">Transmembrane helix</keyword>
<protein>
    <submittedName>
        <fullName evidence="3">Uncharacterized protein</fullName>
    </submittedName>
</protein>
<dbReference type="Proteomes" id="UP001223144">
    <property type="component" value="Unassembled WGS sequence"/>
</dbReference>
<feature type="transmembrane region" description="Helical" evidence="2">
    <location>
        <begin position="6"/>
        <end position="23"/>
    </location>
</feature>
<reference evidence="3 4" key="1">
    <citation type="submission" date="2023-04" db="EMBL/GenBank/DDBJ databases">
        <title>Streptomyces chengmaiensis sp. nov. isolated from the stem of mangrove plant in Hainan.</title>
        <authorList>
            <person name="Huang X."/>
            <person name="Zhou S."/>
            <person name="Chu X."/>
            <person name="Xie Y."/>
            <person name="Lin Y."/>
        </authorList>
    </citation>
    <scope>NUCLEOTIDE SEQUENCE [LARGE SCALE GENOMIC DNA]</scope>
    <source>
        <strain evidence="3 4">HNM0663</strain>
    </source>
</reference>
<sequence length="335" mass="36336">MGWTVLYIAFGIVALWLLGEVLLQYKARLRWRVLAFIGFLVVVFGVLTANRLVIVAGALAFAVGQTCVTLSFRRGFSTGWALGGRPGVSRRRKAGPDAEARREPTLEVSGLAYEDAYEDDAHADTRVGAYDAPRRDPDHDRADGPAGASDDDSPRRDAPDPAHAPYGSGSGAAVNGSGEQSSTVYEPQPMPEDTGRYGGYADPVQTAHQDPSHGYAAYEGGYGFSDYGQQHTGQDAYAGAYDYGAGGQQYAAYSDPYVGGQQYQTYDHYDSFGGQQQFAPDAYTQQPYSETPPGGVWVPLQRDDEQQTPPMPANPPESASPYGYDPGYNEQQYRY</sequence>
<feature type="compositionally biased region" description="Basic and acidic residues" evidence="1">
    <location>
        <begin position="132"/>
        <end position="143"/>
    </location>
</feature>
<evidence type="ECO:0000256" key="2">
    <source>
        <dbReference type="SAM" id="Phobius"/>
    </source>
</evidence>
<evidence type="ECO:0000256" key="1">
    <source>
        <dbReference type="SAM" id="MobiDB-lite"/>
    </source>
</evidence>
<feature type="region of interest" description="Disordered" evidence="1">
    <location>
        <begin position="87"/>
        <end position="113"/>
    </location>
</feature>
<feature type="transmembrane region" description="Helical" evidence="2">
    <location>
        <begin position="35"/>
        <end position="63"/>
    </location>
</feature>
<keyword evidence="2" id="KW-0472">Membrane</keyword>
<organism evidence="3 4">
    <name type="scientific">Streptomyces chengmaiensis</name>
    <dbReference type="NCBI Taxonomy" id="3040919"/>
    <lineage>
        <taxon>Bacteria</taxon>
        <taxon>Bacillati</taxon>
        <taxon>Actinomycetota</taxon>
        <taxon>Actinomycetes</taxon>
        <taxon>Kitasatosporales</taxon>
        <taxon>Streptomycetaceae</taxon>
        <taxon>Streptomyces</taxon>
    </lineage>
</organism>
<name>A0ABT6HY99_9ACTN</name>
<feature type="compositionally biased region" description="Polar residues" evidence="1">
    <location>
        <begin position="273"/>
        <end position="289"/>
    </location>
</feature>
<feature type="region of interest" description="Disordered" evidence="1">
    <location>
        <begin position="129"/>
        <end position="214"/>
    </location>
</feature>
<feature type="region of interest" description="Disordered" evidence="1">
    <location>
        <begin position="271"/>
        <end position="335"/>
    </location>
</feature>
<accession>A0ABT6HY99</accession>
<keyword evidence="4" id="KW-1185">Reference proteome</keyword>